<protein>
    <submittedName>
        <fullName evidence="1">Uncharacterized protein</fullName>
    </submittedName>
</protein>
<dbReference type="Proteomes" id="UP000071859">
    <property type="component" value="Unassembled WGS sequence"/>
</dbReference>
<organism evidence="1 2">
    <name type="scientific">Caballeronia calidae</name>
    <dbReference type="NCBI Taxonomy" id="1777139"/>
    <lineage>
        <taxon>Bacteria</taxon>
        <taxon>Pseudomonadati</taxon>
        <taxon>Pseudomonadota</taxon>
        <taxon>Betaproteobacteria</taxon>
        <taxon>Burkholderiales</taxon>
        <taxon>Burkholderiaceae</taxon>
        <taxon>Caballeronia</taxon>
    </lineage>
</organism>
<comment type="caution">
    <text evidence="1">The sequence shown here is derived from an EMBL/GenBank/DDBJ whole genome shotgun (WGS) entry which is preliminary data.</text>
</comment>
<sequence>MSMDIHKQNLSESVRLLVENSNPGGHEIQCVIDSLAYFIGVEMNSECEIAARFTIKGVTKKLSE</sequence>
<evidence type="ECO:0000313" key="2">
    <source>
        <dbReference type="Proteomes" id="UP000071859"/>
    </source>
</evidence>
<proteinExistence type="predicted"/>
<accession>A0A158A614</accession>
<gene>
    <name evidence="1" type="ORF">AWB78_01312</name>
</gene>
<dbReference type="RefSeq" id="WP_062603324.1">
    <property type="nucleotide sequence ID" value="NZ_FCOX02000004.1"/>
</dbReference>
<dbReference type="EMBL" id="FCOX02000004">
    <property type="protein sequence ID" value="SAK53294.1"/>
    <property type="molecule type" value="Genomic_DNA"/>
</dbReference>
<keyword evidence="2" id="KW-1185">Reference proteome</keyword>
<evidence type="ECO:0000313" key="1">
    <source>
        <dbReference type="EMBL" id="SAK53294.1"/>
    </source>
</evidence>
<dbReference type="AlphaFoldDB" id="A0A158A614"/>
<name>A0A158A614_9BURK</name>
<reference evidence="1" key="1">
    <citation type="submission" date="2016-01" db="EMBL/GenBank/DDBJ databases">
        <authorList>
            <person name="Peeters C."/>
        </authorList>
    </citation>
    <scope>NUCLEOTIDE SEQUENCE</scope>
    <source>
        <strain evidence="1">LMG 29321</strain>
    </source>
</reference>